<evidence type="ECO:0000313" key="3">
    <source>
        <dbReference type="Proteomes" id="UP001465976"/>
    </source>
</evidence>
<dbReference type="SUPFAM" id="SSF81383">
    <property type="entry name" value="F-box domain"/>
    <property type="match status" value="1"/>
</dbReference>
<comment type="caution">
    <text evidence="2">The sequence shown here is derived from an EMBL/GenBank/DDBJ whole genome shotgun (WGS) entry which is preliminary data.</text>
</comment>
<accession>A0ABR3EUN7</accession>
<dbReference type="InterPro" id="IPR001810">
    <property type="entry name" value="F-box_dom"/>
</dbReference>
<proteinExistence type="predicted"/>
<gene>
    <name evidence="2" type="ORF">V5O48_015386</name>
</gene>
<dbReference type="CDD" id="cd09917">
    <property type="entry name" value="F-box_SF"/>
    <property type="match status" value="1"/>
</dbReference>
<name>A0ABR3EUN7_9AGAR</name>
<dbReference type="PROSITE" id="PS50181">
    <property type="entry name" value="FBOX"/>
    <property type="match status" value="1"/>
</dbReference>
<evidence type="ECO:0000259" key="1">
    <source>
        <dbReference type="PROSITE" id="PS50181"/>
    </source>
</evidence>
<protein>
    <recommendedName>
        <fullName evidence="1">F-box domain-containing protein</fullName>
    </recommendedName>
</protein>
<feature type="domain" description="F-box" evidence="1">
    <location>
        <begin position="111"/>
        <end position="160"/>
    </location>
</feature>
<reference evidence="2 3" key="1">
    <citation type="submission" date="2024-02" db="EMBL/GenBank/DDBJ databases">
        <title>A draft genome for the cacao thread blight pathogen Marasmius crinis-equi.</title>
        <authorList>
            <person name="Cohen S.P."/>
            <person name="Baruah I.K."/>
            <person name="Amoako-Attah I."/>
            <person name="Bukari Y."/>
            <person name="Meinhardt L.W."/>
            <person name="Bailey B.A."/>
        </authorList>
    </citation>
    <scope>NUCLEOTIDE SEQUENCE [LARGE SCALE GENOMIC DNA]</scope>
    <source>
        <strain evidence="2 3">GH-76</strain>
    </source>
</reference>
<sequence length="470" mass="53944">MPAAQATYHLSSPPPLPPLSLSRSLVDFHSIPQSSSSFFILNIRTVMTYREGHIPSDAQLEAGLRNITLSGDKRKREELGDKDRPLAVRAKAAKKARKMQKVKRTKRGYLELFFSKAPLDVMYLIFEQLPPRDLVNLSRINKLFHATLTNPSASSIWTSRRIEYGIIASAATDMSRALSDRKWLTLLFGGPYCQKCGSNKGKGLYIRFMKRFCDDCVKARCVTARWLLDNPDPLLSNSERVNDVLDLMIPMLGDPELMDSHYSLLELYGVVGQLIGCKTKEDVLAFATLRRQSNEVQLQYEEACYLSFDEYDKREREEQREIIHKKLLDCGYSTSDFEAIKDQPIVSRAIQDSMTPRAWSRIKGTLFIYIHNHRLNLVLTKPHENEVMHTRLKLLKAYLTSLARGALSFERPEYMPDIYDTLRLRPVALLIAAPDSRLVTKEDFEDMEDELLDHVGRMASKREGEFMWVD</sequence>
<dbReference type="EMBL" id="JBAHYK010001835">
    <property type="protein sequence ID" value="KAL0566621.1"/>
    <property type="molecule type" value="Genomic_DNA"/>
</dbReference>
<dbReference type="Pfam" id="PF00646">
    <property type="entry name" value="F-box"/>
    <property type="match status" value="1"/>
</dbReference>
<organism evidence="2 3">
    <name type="scientific">Marasmius crinis-equi</name>
    <dbReference type="NCBI Taxonomy" id="585013"/>
    <lineage>
        <taxon>Eukaryota</taxon>
        <taxon>Fungi</taxon>
        <taxon>Dikarya</taxon>
        <taxon>Basidiomycota</taxon>
        <taxon>Agaricomycotina</taxon>
        <taxon>Agaricomycetes</taxon>
        <taxon>Agaricomycetidae</taxon>
        <taxon>Agaricales</taxon>
        <taxon>Marasmiineae</taxon>
        <taxon>Marasmiaceae</taxon>
        <taxon>Marasmius</taxon>
    </lineage>
</organism>
<dbReference type="Proteomes" id="UP001465976">
    <property type="component" value="Unassembled WGS sequence"/>
</dbReference>
<evidence type="ECO:0000313" key="2">
    <source>
        <dbReference type="EMBL" id="KAL0566621.1"/>
    </source>
</evidence>
<keyword evidence="3" id="KW-1185">Reference proteome</keyword>
<dbReference type="InterPro" id="IPR036047">
    <property type="entry name" value="F-box-like_dom_sf"/>
</dbReference>